<comment type="function">
    <text evidence="9">CRISPR (clustered regularly interspaced short palindromic repeat), is an adaptive immune system that provides protection against mobile genetic elements (viruses, transposable elements and conjugative plasmids). CRISPR clusters contain sequences complementary to antecedent mobile elements and target invading nucleic acids. CRISPR clusters are transcribed and processed into CRISPR RNA (crRNA). Functions as a ssRNA-specific endoribonuclease. Involved in the integration of spacer DNA into the CRISPR cassette.</text>
</comment>
<dbReference type="GO" id="GO:0043571">
    <property type="term" value="P:maintenance of CRISPR repeat elements"/>
    <property type="evidence" value="ECO:0007669"/>
    <property type="project" value="UniProtKB-UniRule"/>
</dbReference>
<dbReference type="EC" id="3.1.-.-" evidence="9"/>
<dbReference type="Gene3D" id="3.30.70.240">
    <property type="match status" value="1"/>
</dbReference>
<dbReference type="InterPro" id="IPR019199">
    <property type="entry name" value="Virulence_VapD/CRISPR_Cas2"/>
</dbReference>
<dbReference type="PANTHER" id="PTHR34405">
    <property type="entry name" value="CRISPR-ASSOCIATED ENDORIBONUCLEASE CAS2"/>
    <property type="match status" value="1"/>
</dbReference>
<keyword evidence="8 9" id="KW-0051">Antiviral defense</keyword>
<comment type="subunit">
    <text evidence="9">Homodimer, forms a heterotetramer with a Cas1 homodimer.</text>
</comment>
<keyword evidence="6 9" id="KW-0378">Hydrolase</keyword>
<evidence type="ECO:0000256" key="10">
    <source>
        <dbReference type="PIRNR" id="PIRNR032582"/>
    </source>
</evidence>
<dbReference type="EMBL" id="CP003620">
    <property type="protein sequence ID" value="AFZ11551.1"/>
    <property type="molecule type" value="Genomic_DNA"/>
</dbReference>
<dbReference type="GO" id="GO:0051607">
    <property type="term" value="P:defense response to virus"/>
    <property type="evidence" value="ECO:0007669"/>
    <property type="project" value="UniProtKB-UniRule"/>
</dbReference>
<keyword evidence="5 9" id="KW-0255">Endonuclease</keyword>
<dbReference type="NCBIfam" id="TIGR01573">
    <property type="entry name" value="cas2"/>
    <property type="match status" value="1"/>
</dbReference>
<name>K9VUE5_9CYAN</name>
<keyword evidence="3 9" id="KW-0540">Nuclease</keyword>
<keyword evidence="7 9" id="KW-0460">Magnesium</keyword>
<dbReference type="HOGENOM" id="CLU_161124_3_0_3"/>
<evidence type="ECO:0000256" key="8">
    <source>
        <dbReference type="ARBA" id="ARBA00023118"/>
    </source>
</evidence>
<dbReference type="KEGG" id="cep:Cri9333_0606"/>
<evidence type="ECO:0000256" key="7">
    <source>
        <dbReference type="ARBA" id="ARBA00022842"/>
    </source>
</evidence>
<dbReference type="PIRSF" id="PIRSF032582">
    <property type="entry name" value="Cas2"/>
    <property type="match status" value="1"/>
</dbReference>
<dbReference type="eggNOG" id="COG1343">
    <property type="taxonomic scope" value="Bacteria"/>
</dbReference>
<dbReference type="CDD" id="cd09725">
    <property type="entry name" value="Cas2_I_II_III"/>
    <property type="match status" value="1"/>
</dbReference>
<comment type="cofactor">
    <cofactor evidence="1 9">
        <name>Mg(2+)</name>
        <dbReference type="ChEBI" id="CHEBI:18420"/>
    </cofactor>
</comment>
<evidence type="ECO:0000256" key="6">
    <source>
        <dbReference type="ARBA" id="ARBA00022801"/>
    </source>
</evidence>
<dbReference type="GO" id="GO:0016787">
    <property type="term" value="F:hydrolase activity"/>
    <property type="evidence" value="ECO:0007669"/>
    <property type="project" value="UniProtKB-KW"/>
</dbReference>
<accession>K9VUE5</accession>
<dbReference type="AlphaFoldDB" id="K9VUE5"/>
<evidence type="ECO:0000313" key="11">
    <source>
        <dbReference type="EMBL" id="AFZ11551.1"/>
    </source>
</evidence>
<evidence type="ECO:0000256" key="9">
    <source>
        <dbReference type="HAMAP-Rule" id="MF_01471"/>
    </source>
</evidence>
<dbReference type="Proteomes" id="UP000010472">
    <property type="component" value="Chromosome"/>
</dbReference>
<dbReference type="Pfam" id="PF09827">
    <property type="entry name" value="CRISPR_Cas2"/>
    <property type="match status" value="1"/>
</dbReference>
<evidence type="ECO:0000256" key="5">
    <source>
        <dbReference type="ARBA" id="ARBA00022759"/>
    </source>
</evidence>
<dbReference type="PANTHER" id="PTHR34405:SF3">
    <property type="entry name" value="CRISPR-ASSOCIATED ENDORIBONUCLEASE CAS2 3"/>
    <property type="match status" value="1"/>
</dbReference>
<dbReference type="HAMAP" id="MF_01471">
    <property type="entry name" value="Cas2"/>
    <property type="match status" value="1"/>
</dbReference>
<evidence type="ECO:0000256" key="2">
    <source>
        <dbReference type="ARBA" id="ARBA00009959"/>
    </source>
</evidence>
<evidence type="ECO:0000256" key="4">
    <source>
        <dbReference type="ARBA" id="ARBA00022723"/>
    </source>
</evidence>
<evidence type="ECO:0000256" key="1">
    <source>
        <dbReference type="ARBA" id="ARBA00001946"/>
    </source>
</evidence>
<evidence type="ECO:0000256" key="3">
    <source>
        <dbReference type="ARBA" id="ARBA00022722"/>
    </source>
</evidence>
<dbReference type="STRING" id="1173022.Cri9333_0606"/>
<dbReference type="GO" id="GO:0046872">
    <property type="term" value="F:metal ion binding"/>
    <property type="evidence" value="ECO:0007669"/>
    <property type="project" value="UniProtKB-UniRule"/>
</dbReference>
<organism evidence="11 12">
    <name type="scientific">Crinalium epipsammum PCC 9333</name>
    <dbReference type="NCBI Taxonomy" id="1173022"/>
    <lineage>
        <taxon>Bacteria</taxon>
        <taxon>Bacillati</taxon>
        <taxon>Cyanobacteriota</taxon>
        <taxon>Cyanophyceae</taxon>
        <taxon>Gomontiellales</taxon>
        <taxon>Gomontiellaceae</taxon>
        <taxon>Crinalium</taxon>
    </lineage>
</organism>
<protein>
    <recommendedName>
        <fullName evidence="9">CRISPR-associated endoribonuclease Cas2</fullName>
        <ecNumber evidence="9">3.1.-.-</ecNumber>
    </recommendedName>
</protein>
<dbReference type="GO" id="GO:0004521">
    <property type="term" value="F:RNA endonuclease activity"/>
    <property type="evidence" value="ECO:0007669"/>
    <property type="project" value="UniProtKB-UniRule"/>
</dbReference>
<sequence length="90" mass="10670">MVVVVYDIPDDKRRVKLSNFLEGYGNRIQWSVFECFISLNEMRELYQKVKKQVKPAEDNVRFYWMSDEAVSMTLTIGSENPEPPPKYYVI</sequence>
<proteinExistence type="inferred from homology"/>
<gene>
    <name evidence="9" type="primary">cas2</name>
    <name evidence="11" type="ORF">Cri9333_0606</name>
</gene>
<dbReference type="PATRIC" id="fig|1173022.3.peg.670"/>
<feature type="binding site" evidence="9">
    <location>
        <position position="7"/>
    </location>
    <ligand>
        <name>Mg(2+)</name>
        <dbReference type="ChEBI" id="CHEBI:18420"/>
        <note>catalytic</note>
    </ligand>
</feature>
<reference evidence="11 12" key="1">
    <citation type="submission" date="2012-06" db="EMBL/GenBank/DDBJ databases">
        <title>Finished chromosome of genome of Crinalium epipsammum PCC 9333.</title>
        <authorList>
            <consortium name="US DOE Joint Genome Institute"/>
            <person name="Gugger M."/>
            <person name="Coursin T."/>
            <person name="Rippka R."/>
            <person name="Tandeau De Marsac N."/>
            <person name="Huntemann M."/>
            <person name="Wei C.-L."/>
            <person name="Han J."/>
            <person name="Detter J.C."/>
            <person name="Han C."/>
            <person name="Tapia R."/>
            <person name="Davenport K."/>
            <person name="Daligault H."/>
            <person name="Erkkila T."/>
            <person name="Gu W."/>
            <person name="Munk A.C.C."/>
            <person name="Teshima H."/>
            <person name="Xu Y."/>
            <person name="Chain P."/>
            <person name="Chen A."/>
            <person name="Krypides N."/>
            <person name="Mavromatis K."/>
            <person name="Markowitz V."/>
            <person name="Szeto E."/>
            <person name="Ivanova N."/>
            <person name="Mikhailova N."/>
            <person name="Ovchinnikova G."/>
            <person name="Pagani I."/>
            <person name="Pati A."/>
            <person name="Goodwin L."/>
            <person name="Peters L."/>
            <person name="Pitluck S."/>
            <person name="Woyke T."/>
            <person name="Kerfeld C."/>
        </authorList>
    </citation>
    <scope>NUCLEOTIDE SEQUENCE [LARGE SCALE GENOMIC DNA]</scope>
    <source>
        <strain evidence="11 12">PCC 9333</strain>
    </source>
</reference>
<keyword evidence="12" id="KW-1185">Reference proteome</keyword>
<comment type="similarity">
    <text evidence="2 9 10">Belongs to the CRISPR-associated endoribonuclease Cas2 protein family.</text>
</comment>
<dbReference type="SUPFAM" id="SSF143430">
    <property type="entry name" value="TTP0101/SSO1404-like"/>
    <property type="match status" value="1"/>
</dbReference>
<evidence type="ECO:0000313" key="12">
    <source>
        <dbReference type="Proteomes" id="UP000010472"/>
    </source>
</evidence>
<dbReference type="InterPro" id="IPR021127">
    <property type="entry name" value="CRISPR_associated_Cas2"/>
</dbReference>
<keyword evidence="4 9" id="KW-0479">Metal-binding</keyword>